<sequence>MKVIVAGAGYAGTLDGGGDERGRVIVDEYLRSVTDPRVIAGALPEAR</sequence>
<dbReference type="AlphaFoldDB" id="A0A7Y9GAQ8"/>
<evidence type="ECO:0000313" key="1">
    <source>
        <dbReference type="EMBL" id="NYE13047.1"/>
    </source>
</evidence>
<dbReference type="Proteomes" id="UP000591272">
    <property type="component" value="Unassembled WGS sequence"/>
</dbReference>
<protein>
    <submittedName>
        <fullName evidence="1">Uncharacterized protein</fullName>
    </submittedName>
</protein>
<proteinExistence type="predicted"/>
<comment type="caution">
    <text evidence="1">The sequence shown here is derived from an EMBL/GenBank/DDBJ whole genome shotgun (WGS) entry which is preliminary data.</text>
</comment>
<dbReference type="RefSeq" id="WP_179834151.1">
    <property type="nucleotide sequence ID" value="NZ_BMRD01000013.1"/>
</dbReference>
<accession>A0A7Y9GAQ8</accession>
<gene>
    <name evidence="1" type="ORF">BJ999_003343</name>
</gene>
<name>A0A7Y9GAQ8_9ACTN</name>
<reference evidence="1 2" key="1">
    <citation type="submission" date="2020-07" db="EMBL/GenBank/DDBJ databases">
        <title>Sequencing the genomes of 1000 actinobacteria strains.</title>
        <authorList>
            <person name="Klenk H.-P."/>
        </authorList>
    </citation>
    <scope>NUCLEOTIDE SEQUENCE [LARGE SCALE GENOMIC DNA]</scope>
    <source>
        <strain evidence="1 2">DSM 43461</strain>
    </source>
</reference>
<keyword evidence="2" id="KW-1185">Reference proteome</keyword>
<organism evidence="1 2">
    <name type="scientific">Actinomadura citrea</name>
    <dbReference type="NCBI Taxonomy" id="46158"/>
    <lineage>
        <taxon>Bacteria</taxon>
        <taxon>Bacillati</taxon>
        <taxon>Actinomycetota</taxon>
        <taxon>Actinomycetes</taxon>
        <taxon>Streptosporangiales</taxon>
        <taxon>Thermomonosporaceae</taxon>
        <taxon>Actinomadura</taxon>
    </lineage>
</organism>
<evidence type="ECO:0000313" key="2">
    <source>
        <dbReference type="Proteomes" id="UP000591272"/>
    </source>
</evidence>
<dbReference type="EMBL" id="JACCBT010000001">
    <property type="protein sequence ID" value="NYE13047.1"/>
    <property type="molecule type" value="Genomic_DNA"/>
</dbReference>